<sequence>MLSQHHRHNQPDGDGGAKANDSLCLNVKGLLGSMTSFRLLFKLREPTAPLGDLLAWCAGLLVAISRDVLHVEAAPTSRKNVSIELTTKFFMFLEMRMRPSRIAAVLLALMTLILVALGGDFLAVEGGCRATEPVEHLDHGGAHGWDRRKPSSPKPTVVQRFCQKTATPNVVNYGYHIRIVSPTSNILAEAPSFLNYALFDLYPETGALVIPAGNAWAGIGQTTRLMRYSDDPTAYPYYFACRNPDDVYTSGSILKCSVTAPWPSLGGAERSYTTFSASTSSPSGAWTLKLDGLIRAGAYDYDVAIDFGPLYRGEL</sequence>
<evidence type="ECO:0000256" key="1">
    <source>
        <dbReference type="SAM" id="Phobius"/>
    </source>
</evidence>
<evidence type="ECO:0000313" key="3">
    <source>
        <dbReference type="Proteomes" id="UP001283341"/>
    </source>
</evidence>
<gene>
    <name evidence="2" type="ORF">B0H66DRAFT_621973</name>
</gene>
<feature type="transmembrane region" description="Helical" evidence="1">
    <location>
        <begin position="102"/>
        <end position="124"/>
    </location>
</feature>
<dbReference type="AlphaFoldDB" id="A0AAE0I3Z7"/>
<keyword evidence="3" id="KW-1185">Reference proteome</keyword>
<comment type="caution">
    <text evidence="2">The sequence shown here is derived from an EMBL/GenBank/DDBJ whole genome shotgun (WGS) entry which is preliminary data.</text>
</comment>
<organism evidence="2 3">
    <name type="scientific">Apodospora peruviana</name>
    <dbReference type="NCBI Taxonomy" id="516989"/>
    <lineage>
        <taxon>Eukaryota</taxon>
        <taxon>Fungi</taxon>
        <taxon>Dikarya</taxon>
        <taxon>Ascomycota</taxon>
        <taxon>Pezizomycotina</taxon>
        <taxon>Sordariomycetes</taxon>
        <taxon>Sordariomycetidae</taxon>
        <taxon>Sordariales</taxon>
        <taxon>Lasiosphaeriaceae</taxon>
        <taxon>Apodospora</taxon>
    </lineage>
</organism>
<dbReference type="EMBL" id="JAUEDM010000004">
    <property type="protein sequence ID" value="KAK3318189.1"/>
    <property type="molecule type" value="Genomic_DNA"/>
</dbReference>
<accession>A0AAE0I3Z7</accession>
<keyword evidence="1" id="KW-0472">Membrane</keyword>
<protein>
    <submittedName>
        <fullName evidence="2">Uncharacterized protein</fullName>
    </submittedName>
</protein>
<keyword evidence="1" id="KW-1133">Transmembrane helix</keyword>
<proteinExistence type="predicted"/>
<reference evidence="2" key="2">
    <citation type="submission" date="2023-06" db="EMBL/GenBank/DDBJ databases">
        <authorList>
            <consortium name="Lawrence Berkeley National Laboratory"/>
            <person name="Haridas S."/>
            <person name="Hensen N."/>
            <person name="Bonometti L."/>
            <person name="Westerberg I."/>
            <person name="Brannstrom I.O."/>
            <person name="Guillou S."/>
            <person name="Cros-Aarteil S."/>
            <person name="Calhoun S."/>
            <person name="Kuo A."/>
            <person name="Mondo S."/>
            <person name="Pangilinan J."/>
            <person name="Riley R."/>
            <person name="Labutti K."/>
            <person name="Andreopoulos B."/>
            <person name="Lipzen A."/>
            <person name="Chen C."/>
            <person name="Yanf M."/>
            <person name="Daum C."/>
            <person name="Ng V."/>
            <person name="Clum A."/>
            <person name="Steindorff A."/>
            <person name="Ohm R."/>
            <person name="Martin F."/>
            <person name="Silar P."/>
            <person name="Natvig D."/>
            <person name="Lalanne C."/>
            <person name="Gautier V."/>
            <person name="Ament-Velasquez S.L."/>
            <person name="Kruys A."/>
            <person name="Hutchinson M.I."/>
            <person name="Powell A.J."/>
            <person name="Barry K."/>
            <person name="Miller A.N."/>
            <person name="Grigoriev I.V."/>
            <person name="Debuchy R."/>
            <person name="Gladieux P."/>
            <person name="Thoren M.H."/>
            <person name="Johannesson H."/>
        </authorList>
    </citation>
    <scope>NUCLEOTIDE SEQUENCE</scope>
    <source>
        <strain evidence="2">CBS 118394</strain>
    </source>
</reference>
<keyword evidence="1" id="KW-0812">Transmembrane</keyword>
<reference evidence="2" key="1">
    <citation type="journal article" date="2023" name="Mol. Phylogenet. Evol.">
        <title>Genome-scale phylogeny and comparative genomics of the fungal order Sordariales.</title>
        <authorList>
            <person name="Hensen N."/>
            <person name="Bonometti L."/>
            <person name="Westerberg I."/>
            <person name="Brannstrom I.O."/>
            <person name="Guillou S."/>
            <person name="Cros-Aarteil S."/>
            <person name="Calhoun S."/>
            <person name="Haridas S."/>
            <person name="Kuo A."/>
            <person name="Mondo S."/>
            <person name="Pangilinan J."/>
            <person name="Riley R."/>
            <person name="LaButti K."/>
            <person name="Andreopoulos B."/>
            <person name="Lipzen A."/>
            <person name="Chen C."/>
            <person name="Yan M."/>
            <person name="Daum C."/>
            <person name="Ng V."/>
            <person name="Clum A."/>
            <person name="Steindorff A."/>
            <person name="Ohm R.A."/>
            <person name="Martin F."/>
            <person name="Silar P."/>
            <person name="Natvig D.O."/>
            <person name="Lalanne C."/>
            <person name="Gautier V."/>
            <person name="Ament-Velasquez S.L."/>
            <person name="Kruys A."/>
            <person name="Hutchinson M.I."/>
            <person name="Powell A.J."/>
            <person name="Barry K."/>
            <person name="Miller A.N."/>
            <person name="Grigoriev I.V."/>
            <person name="Debuchy R."/>
            <person name="Gladieux P."/>
            <person name="Hiltunen Thoren M."/>
            <person name="Johannesson H."/>
        </authorList>
    </citation>
    <scope>NUCLEOTIDE SEQUENCE</scope>
    <source>
        <strain evidence="2">CBS 118394</strain>
    </source>
</reference>
<dbReference type="Proteomes" id="UP001283341">
    <property type="component" value="Unassembled WGS sequence"/>
</dbReference>
<name>A0AAE0I3Z7_9PEZI</name>
<evidence type="ECO:0000313" key="2">
    <source>
        <dbReference type="EMBL" id="KAK3318189.1"/>
    </source>
</evidence>